<comment type="caution">
    <text evidence="2">The sequence shown here is derived from an EMBL/GenBank/DDBJ whole genome shotgun (WGS) entry which is preliminary data.</text>
</comment>
<feature type="transmembrane region" description="Helical" evidence="1">
    <location>
        <begin position="87"/>
        <end position="106"/>
    </location>
</feature>
<name>A0A6G0T8H7_APHGL</name>
<keyword evidence="3" id="KW-1185">Reference proteome</keyword>
<feature type="non-terminal residue" evidence="2">
    <location>
        <position position="383"/>
    </location>
</feature>
<accession>A0A6G0T8H7</accession>
<reference evidence="2 3" key="1">
    <citation type="submission" date="2019-08" db="EMBL/GenBank/DDBJ databases">
        <title>The genome of the soybean aphid Biotype 1, its phylome, world population structure and adaptation to the North American continent.</title>
        <authorList>
            <person name="Giordano R."/>
            <person name="Donthu R.K."/>
            <person name="Hernandez A.G."/>
            <person name="Wright C.L."/>
            <person name="Zimin A.V."/>
        </authorList>
    </citation>
    <scope>NUCLEOTIDE SEQUENCE [LARGE SCALE GENOMIC DNA]</scope>
    <source>
        <tissue evidence="2">Whole aphids</tissue>
    </source>
</reference>
<evidence type="ECO:0000256" key="1">
    <source>
        <dbReference type="SAM" id="Phobius"/>
    </source>
</evidence>
<evidence type="ECO:0000313" key="2">
    <source>
        <dbReference type="EMBL" id="KAE9528064.1"/>
    </source>
</evidence>
<protein>
    <submittedName>
        <fullName evidence="2">Uncharacterized protein</fullName>
    </submittedName>
</protein>
<evidence type="ECO:0000313" key="3">
    <source>
        <dbReference type="Proteomes" id="UP000475862"/>
    </source>
</evidence>
<sequence>MGLILANGVSAAADRHGILTVCGLLTAGPKGLILAVGGSTASLSGPVLVDEYNIYNIPVGLRIVSLKLSYHFLLDLIELLSHHVIQIRLFVLASLVLLVFCVLQDLEIFYSPLAEVHQIYFISRNYFIFLVLQYLLISILPILQDMIYLISWILIDQVHCLNSASECVPFDRSFHLDKSYFFLLFDYIALSKNILIKFAIFKNCLSTLFVPKEVLLKLSSLSDTLLLFYNLDFRFFTSCSSLLTTLWKLDRSSVHKLNEFVLDRDISLNVLKSSMASNFRKTLSSRTKEKYSIFSSIIKDSSALSNDFEFCFVPHYLAVHKYLPLNLLLILYLVRHLLWIKNEGLQIKLIINKNKLPGNNCLTISSEASNLFLNIRIVCSELH</sequence>
<dbReference type="Proteomes" id="UP000475862">
    <property type="component" value="Unassembled WGS sequence"/>
</dbReference>
<keyword evidence="1" id="KW-1133">Transmembrane helix</keyword>
<keyword evidence="1" id="KW-0812">Transmembrane</keyword>
<proteinExistence type="predicted"/>
<keyword evidence="1" id="KW-0472">Membrane</keyword>
<gene>
    <name evidence="2" type="ORF">AGLY_012486</name>
</gene>
<organism evidence="2 3">
    <name type="scientific">Aphis glycines</name>
    <name type="common">Soybean aphid</name>
    <dbReference type="NCBI Taxonomy" id="307491"/>
    <lineage>
        <taxon>Eukaryota</taxon>
        <taxon>Metazoa</taxon>
        <taxon>Ecdysozoa</taxon>
        <taxon>Arthropoda</taxon>
        <taxon>Hexapoda</taxon>
        <taxon>Insecta</taxon>
        <taxon>Pterygota</taxon>
        <taxon>Neoptera</taxon>
        <taxon>Paraneoptera</taxon>
        <taxon>Hemiptera</taxon>
        <taxon>Sternorrhyncha</taxon>
        <taxon>Aphidomorpha</taxon>
        <taxon>Aphidoidea</taxon>
        <taxon>Aphididae</taxon>
        <taxon>Aphidini</taxon>
        <taxon>Aphis</taxon>
        <taxon>Aphis</taxon>
    </lineage>
</organism>
<dbReference type="EMBL" id="VYZN01000049">
    <property type="protein sequence ID" value="KAE9528064.1"/>
    <property type="molecule type" value="Genomic_DNA"/>
</dbReference>
<dbReference type="AlphaFoldDB" id="A0A6G0T8H7"/>
<feature type="transmembrane region" description="Helical" evidence="1">
    <location>
        <begin position="126"/>
        <end position="143"/>
    </location>
</feature>